<dbReference type="Proteomes" id="UP000266152">
    <property type="component" value="Unassembled WGS sequence"/>
</dbReference>
<name>A0A395RBZ1_FUSSP</name>
<sequence>MVYYAYLKYILNEITFRYLLTAPYPETIDEWYREASATYDHVKRLAPDFYIFGTGTQVWDLAPSFINKIMFTKLNDRDCRVLSTISQPERTDVLSGGSYYIRSKSNPQYYWFAKSGLIHATKQGRTRFIIKISGEGKSDSKGTVLIGSDSVSITAVGGKTEQYIGTNDADKVTLSDYSYHLNYSDLKNNFLAQGETGDTDSIQITKSDGYGEEWELVK</sequence>
<organism evidence="1 2">
    <name type="scientific">Fusarium sporotrichioides</name>
    <dbReference type="NCBI Taxonomy" id="5514"/>
    <lineage>
        <taxon>Eukaryota</taxon>
        <taxon>Fungi</taxon>
        <taxon>Dikarya</taxon>
        <taxon>Ascomycota</taxon>
        <taxon>Pezizomycotina</taxon>
        <taxon>Sordariomycetes</taxon>
        <taxon>Hypocreomycetidae</taxon>
        <taxon>Hypocreales</taxon>
        <taxon>Nectriaceae</taxon>
        <taxon>Fusarium</taxon>
    </lineage>
</organism>
<dbReference type="EMBL" id="PXOF01000348">
    <property type="protein sequence ID" value="RGP57644.1"/>
    <property type="molecule type" value="Genomic_DNA"/>
</dbReference>
<dbReference type="AlphaFoldDB" id="A0A395RBZ1"/>
<protein>
    <submittedName>
        <fullName evidence="1">Uncharacterized protein</fullName>
    </submittedName>
</protein>
<keyword evidence="2" id="KW-1185">Reference proteome</keyword>
<comment type="caution">
    <text evidence="1">The sequence shown here is derived from an EMBL/GenBank/DDBJ whole genome shotgun (WGS) entry which is preliminary data.</text>
</comment>
<reference evidence="1 2" key="1">
    <citation type="journal article" date="2018" name="PLoS Pathog.">
        <title>Evolution of structural diversity of trichothecenes, a family of toxins produced by plant pathogenic and entomopathogenic fungi.</title>
        <authorList>
            <person name="Proctor R.H."/>
            <person name="McCormick S.P."/>
            <person name="Kim H.S."/>
            <person name="Cardoza R.E."/>
            <person name="Stanley A.M."/>
            <person name="Lindo L."/>
            <person name="Kelly A."/>
            <person name="Brown D.W."/>
            <person name="Lee T."/>
            <person name="Vaughan M.M."/>
            <person name="Alexander N.J."/>
            <person name="Busman M."/>
            <person name="Gutierrez S."/>
        </authorList>
    </citation>
    <scope>NUCLEOTIDE SEQUENCE [LARGE SCALE GENOMIC DNA]</scope>
    <source>
        <strain evidence="1 2">NRRL 3299</strain>
    </source>
</reference>
<gene>
    <name evidence="1" type="ORF">FSPOR_11962</name>
</gene>
<proteinExistence type="predicted"/>
<evidence type="ECO:0000313" key="1">
    <source>
        <dbReference type="EMBL" id="RGP57644.1"/>
    </source>
</evidence>
<accession>A0A395RBZ1</accession>
<evidence type="ECO:0000313" key="2">
    <source>
        <dbReference type="Proteomes" id="UP000266152"/>
    </source>
</evidence>